<reference evidence="8" key="1">
    <citation type="submission" date="2019-11" db="EMBL/GenBank/DDBJ databases">
        <title>Microbial mats filling the niche in hypersaline microbial mats.</title>
        <authorList>
            <person name="Wong H.L."/>
            <person name="Macleod F.I."/>
            <person name="White R.A. III"/>
            <person name="Burns B.P."/>
        </authorList>
    </citation>
    <scope>NUCLEOTIDE SEQUENCE</scope>
    <source>
        <strain evidence="8">Rbin_158</strain>
    </source>
</reference>
<dbReference type="InterPro" id="IPR027417">
    <property type="entry name" value="P-loop_NTPase"/>
</dbReference>
<evidence type="ECO:0000256" key="3">
    <source>
        <dbReference type="ARBA" id="ARBA00022741"/>
    </source>
</evidence>
<keyword evidence="4 8" id="KW-0067">ATP-binding</keyword>
<evidence type="ECO:0000256" key="1">
    <source>
        <dbReference type="ARBA" id="ARBA00022448"/>
    </source>
</evidence>
<evidence type="ECO:0000256" key="2">
    <source>
        <dbReference type="ARBA" id="ARBA00022475"/>
    </source>
</evidence>
<dbReference type="Pfam" id="PF00005">
    <property type="entry name" value="ABC_tran"/>
    <property type="match status" value="1"/>
</dbReference>
<dbReference type="SUPFAM" id="SSF50331">
    <property type="entry name" value="MOP-like"/>
    <property type="match status" value="1"/>
</dbReference>
<dbReference type="InterPro" id="IPR008995">
    <property type="entry name" value="Mo/tungstate-bd_C_term_dom"/>
</dbReference>
<keyword evidence="6" id="KW-0472">Membrane</keyword>
<dbReference type="InterPro" id="IPR003439">
    <property type="entry name" value="ABC_transporter-like_ATP-bd"/>
</dbReference>
<gene>
    <name evidence="8" type="ORF">GF339_15495</name>
</gene>
<evidence type="ECO:0000313" key="8">
    <source>
        <dbReference type="EMBL" id="MBD3325988.1"/>
    </source>
</evidence>
<dbReference type="PROSITE" id="PS50893">
    <property type="entry name" value="ABC_TRANSPORTER_2"/>
    <property type="match status" value="1"/>
</dbReference>
<keyword evidence="1" id="KW-0813">Transport</keyword>
<evidence type="ECO:0000256" key="5">
    <source>
        <dbReference type="ARBA" id="ARBA00022967"/>
    </source>
</evidence>
<comment type="caution">
    <text evidence="8">The sequence shown here is derived from an EMBL/GenBank/DDBJ whole genome shotgun (WGS) entry which is preliminary data.</text>
</comment>
<evidence type="ECO:0000259" key="7">
    <source>
        <dbReference type="PROSITE" id="PS50893"/>
    </source>
</evidence>
<dbReference type="InterPro" id="IPR003593">
    <property type="entry name" value="AAA+_ATPase"/>
</dbReference>
<evidence type="ECO:0000313" key="9">
    <source>
        <dbReference type="Proteomes" id="UP000649604"/>
    </source>
</evidence>
<feature type="domain" description="ABC transporter" evidence="7">
    <location>
        <begin position="2"/>
        <end position="234"/>
    </location>
</feature>
<evidence type="ECO:0000256" key="4">
    <source>
        <dbReference type="ARBA" id="ARBA00022840"/>
    </source>
</evidence>
<dbReference type="Gene3D" id="2.40.50.100">
    <property type="match status" value="1"/>
</dbReference>
<name>A0A9D5JXD3_9BACT</name>
<accession>A0A9D5JXD3</accession>
<proteinExistence type="predicted"/>
<keyword evidence="3" id="KW-0547">Nucleotide-binding</keyword>
<sequence>MVTLEGISKAFGKIQAVQQLDLTIQEKEIFVLLGPTGAGKTTTLKITAGLVPPDQGKVWIGENEVTQVPAAFRDVSFVFESYNLFPVYNVYKNIAFALRSKLYRQDEAEIERRIRLVSQDLHISHLLNRNISTLSGGEVQRVALARALVRQAQINLFDEPLSNLDLKLREELRVEFKELQKKYQTTIFYVTHDHDSAVSVADRIGILYNGILYQVDTPHNLNKNPNNLVVANLINYPAVNILECVIEGNTLSISPQNTPLIEFSEAEMEKIRSQTTARDVHIAIKPQDINIGTQPDQINLAGKFLHVEYQGYNKVVNVDVGGVTIRALTTENIHSTFGTAIDIHFPKDALLLFEKQDGKRIVF</sequence>
<dbReference type="GO" id="GO:0055052">
    <property type="term" value="C:ATP-binding cassette (ABC) transporter complex, substrate-binding subunit-containing"/>
    <property type="evidence" value="ECO:0007669"/>
    <property type="project" value="TreeGrafter"/>
</dbReference>
<dbReference type="InterPro" id="IPR012340">
    <property type="entry name" value="NA-bd_OB-fold"/>
</dbReference>
<protein>
    <submittedName>
        <fullName evidence="8">ATP-binding cassette domain-containing protein</fullName>
    </submittedName>
</protein>
<dbReference type="SMART" id="SM00382">
    <property type="entry name" value="AAA"/>
    <property type="match status" value="1"/>
</dbReference>
<dbReference type="Proteomes" id="UP000649604">
    <property type="component" value="Unassembled WGS sequence"/>
</dbReference>
<evidence type="ECO:0000256" key="6">
    <source>
        <dbReference type="ARBA" id="ARBA00023136"/>
    </source>
</evidence>
<dbReference type="Gene3D" id="2.40.50.140">
    <property type="entry name" value="Nucleic acid-binding proteins"/>
    <property type="match status" value="1"/>
</dbReference>
<dbReference type="GO" id="GO:0016887">
    <property type="term" value="F:ATP hydrolysis activity"/>
    <property type="evidence" value="ECO:0007669"/>
    <property type="project" value="InterPro"/>
</dbReference>
<dbReference type="PANTHER" id="PTHR43875:SF15">
    <property type="entry name" value="TREHALOSE IMPORT ATP-BINDING PROTEIN SUGC"/>
    <property type="match status" value="1"/>
</dbReference>
<dbReference type="InterPro" id="IPR047641">
    <property type="entry name" value="ABC_transpr_MalK/UgpC-like"/>
</dbReference>
<dbReference type="EMBL" id="WJJP01000506">
    <property type="protein sequence ID" value="MBD3325988.1"/>
    <property type="molecule type" value="Genomic_DNA"/>
</dbReference>
<dbReference type="AlphaFoldDB" id="A0A9D5JXD3"/>
<dbReference type="SUPFAM" id="SSF52540">
    <property type="entry name" value="P-loop containing nucleoside triphosphate hydrolases"/>
    <property type="match status" value="1"/>
</dbReference>
<keyword evidence="2" id="KW-1003">Cell membrane</keyword>
<keyword evidence="5" id="KW-1278">Translocase</keyword>
<dbReference type="GO" id="GO:0005524">
    <property type="term" value="F:ATP binding"/>
    <property type="evidence" value="ECO:0007669"/>
    <property type="project" value="UniProtKB-KW"/>
</dbReference>
<dbReference type="Gene3D" id="3.40.50.300">
    <property type="entry name" value="P-loop containing nucleotide triphosphate hydrolases"/>
    <property type="match status" value="1"/>
</dbReference>
<dbReference type="PANTHER" id="PTHR43875">
    <property type="entry name" value="MALTODEXTRIN IMPORT ATP-BINDING PROTEIN MSMX"/>
    <property type="match status" value="1"/>
</dbReference>
<organism evidence="8 9">
    <name type="scientific">candidate division KSB3 bacterium</name>
    <dbReference type="NCBI Taxonomy" id="2044937"/>
    <lineage>
        <taxon>Bacteria</taxon>
        <taxon>candidate division KSB3</taxon>
    </lineage>
</organism>